<dbReference type="EMBL" id="MN740686">
    <property type="protein sequence ID" value="QHU07737.1"/>
    <property type="molecule type" value="Genomic_DNA"/>
</dbReference>
<proteinExistence type="predicted"/>
<evidence type="ECO:0000313" key="1">
    <source>
        <dbReference type="EMBL" id="QHU07737.1"/>
    </source>
</evidence>
<reference evidence="1" key="1">
    <citation type="journal article" date="2020" name="Nature">
        <title>Giant virus diversity and host interactions through global metagenomics.</title>
        <authorList>
            <person name="Schulz F."/>
            <person name="Roux S."/>
            <person name="Paez-Espino D."/>
            <person name="Jungbluth S."/>
            <person name="Walsh D.A."/>
            <person name="Denef V.J."/>
            <person name="McMahon K.D."/>
            <person name="Konstantinidis K.T."/>
            <person name="Eloe-Fadrosh E.A."/>
            <person name="Kyrpides N.C."/>
            <person name="Woyke T."/>
        </authorList>
    </citation>
    <scope>NUCLEOTIDE SEQUENCE</scope>
    <source>
        <strain evidence="1">GVMAG-S-1041349-163</strain>
    </source>
</reference>
<dbReference type="AlphaFoldDB" id="A0A6C0JTH8"/>
<sequence length="305" mass="35748">METMIDVIVIEKTIDYLIGWSLRLERVFILPHPNVKIGDRIEIQYKLLKKKIYDCAWEGIFLYHSTKLEKDILDIEIEDEIPFVKGIGLTIYQPNSDLFIWNETLGRISLSDTDRLQTFSIVEFIASPQKDLKQLDVGWITKMIKKRYSTFVFKSLKSGEARISNIKCSYTILENIETNERIFVRSTFQKEMEKNSNEIFWIVYVSTAIQYKIPFHAIFVVTNSLSTKYKKRFLYYHISNPSEVLFKKAIAEVKRIIKPITSSADISFQTEPMIETILLKRILKSDELLVLIGLEYPNLLANMYK</sequence>
<name>A0A6C0JTH8_9ZZZZ</name>
<accession>A0A6C0JTH8</accession>
<protein>
    <submittedName>
        <fullName evidence="1">Uncharacterized protein</fullName>
    </submittedName>
</protein>
<organism evidence="1">
    <name type="scientific">viral metagenome</name>
    <dbReference type="NCBI Taxonomy" id="1070528"/>
    <lineage>
        <taxon>unclassified sequences</taxon>
        <taxon>metagenomes</taxon>
        <taxon>organismal metagenomes</taxon>
    </lineage>
</organism>